<evidence type="ECO:0000259" key="14">
    <source>
        <dbReference type="PROSITE" id="PS50862"/>
    </source>
</evidence>
<proteinExistence type="inferred from homology"/>
<dbReference type="InterPro" id="IPR033729">
    <property type="entry name" value="SerRS_core"/>
</dbReference>
<comment type="caution">
    <text evidence="15">The sequence shown here is derived from an EMBL/GenBank/DDBJ whole genome shotgun (WGS) entry which is preliminary data.</text>
</comment>
<evidence type="ECO:0000256" key="6">
    <source>
        <dbReference type="ARBA" id="ARBA00022741"/>
    </source>
</evidence>
<evidence type="ECO:0000313" key="16">
    <source>
        <dbReference type="Proteomes" id="UP000815846"/>
    </source>
</evidence>
<keyword evidence="9 12" id="KW-0030">Aminoacyl-tRNA synthetase</keyword>
<dbReference type="NCBIfam" id="TIGR00414">
    <property type="entry name" value="serS"/>
    <property type="match status" value="1"/>
</dbReference>
<evidence type="ECO:0000256" key="13">
    <source>
        <dbReference type="SAM" id="MobiDB-lite"/>
    </source>
</evidence>
<dbReference type="InterPro" id="IPR010978">
    <property type="entry name" value="tRNA-bd_arm"/>
</dbReference>
<evidence type="ECO:0000256" key="3">
    <source>
        <dbReference type="ARBA" id="ARBA00010728"/>
    </source>
</evidence>
<dbReference type="InterPro" id="IPR015866">
    <property type="entry name" value="Ser-tRNA-synth_1_N"/>
</dbReference>
<dbReference type="Gene3D" id="1.10.287.40">
    <property type="entry name" value="Serine-tRNA synthetase, tRNA binding domain"/>
    <property type="match status" value="1"/>
</dbReference>
<feature type="binding site" evidence="12">
    <location>
        <begin position="264"/>
        <end position="266"/>
    </location>
    <ligand>
        <name>ATP</name>
        <dbReference type="ChEBI" id="CHEBI:30616"/>
    </ligand>
</feature>
<evidence type="ECO:0000313" key="15">
    <source>
        <dbReference type="EMBL" id="TYK64218.1"/>
    </source>
</evidence>
<evidence type="ECO:0000256" key="10">
    <source>
        <dbReference type="ARBA" id="ARBA00047929"/>
    </source>
</evidence>
<dbReference type="InterPro" id="IPR002314">
    <property type="entry name" value="aa-tRNA-synt_IIb"/>
</dbReference>
<evidence type="ECO:0000256" key="5">
    <source>
        <dbReference type="ARBA" id="ARBA00022598"/>
    </source>
</evidence>
<keyword evidence="4 12" id="KW-0963">Cytoplasm</keyword>
<dbReference type="PRINTS" id="PR00981">
    <property type="entry name" value="TRNASYNTHSER"/>
</dbReference>
<evidence type="ECO:0000256" key="7">
    <source>
        <dbReference type="ARBA" id="ARBA00022840"/>
    </source>
</evidence>
<dbReference type="Pfam" id="PF02403">
    <property type="entry name" value="Seryl_tRNA_N"/>
    <property type="match status" value="1"/>
</dbReference>
<dbReference type="PANTHER" id="PTHR43697:SF1">
    <property type="entry name" value="SERINE--TRNA LIGASE"/>
    <property type="match status" value="1"/>
</dbReference>
<keyword evidence="7 12" id="KW-0067">ATP-binding</keyword>
<evidence type="ECO:0000256" key="2">
    <source>
        <dbReference type="ARBA" id="ARBA00005045"/>
    </source>
</evidence>
<comment type="subcellular location">
    <subcellularLocation>
        <location evidence="1 12">Cytoplasm</location>
    </subcellularLocation>
</comment>
<accession>A0ABY3MSP5</accession>
<protein>
    <recommendedName>
        <fullName evidence="12">Serine--tRNA ligase</fullName>
        <ecNumber evidence="12">6.1.1.11</ecNumber>
    </recommendedName>
    <alternativeName>
        <fullName evidence="12">Seryl-tRNA synthetase</fullName>
        <shortName evidence="12">SerRS</shortName>
    </alternativeName>
    <alternativeName>
        <fullName evidence="12">Seryl-tRNA(Ser/Sec) synthetase</fullName>
    </alternativeName>
</protein>
<comment type="subunit">
    <text evidence="12">Homodimer. The tRNA molecule binds across the dimer.</text>
</comment>
<dbReference type="HAMAP" id="MF_00176">
    <property type="entry name" value="Ser_tRNA_synth_type1"/>
    <property type="match status" value="1"/>
</dbReference>
<keyword evidence="8 12" id="KW-0648">Protein biosynthesis</keyword>
<evidence type="ECO:0000256" key="4">
    <source>
        <dbReference type="ARBA" id="ARBA00022490"/>
    </source>
</evidence>
<comment type="function">
    <text evidence="12">Catalyzes the attachment of serine to tRNA(Ser). Is also able to aminoacylate tRNA(Sec) with serine, to form the misacylated tRNA L-seryl-tRNA(Sec), which will be further converted into selenocysteinyl-tRNA(Sec).</text>
</comment>
<dbReference type="InterPro" id="IPR045864">
    <property type="entry name" value="aa-tRNA-synth_II/BPL/LPL"/>
</dbReference>
<sequence length="426" mass="47307">MLDAKYLRTDLDNTAQQLAKRGFSLDVATLVALEEQRKSIQVKTQELQSERNSRSKSIGQAKARGEDIAPLLAHVSQLGEELDAAKTQQDEVLAKIDAIASAIPNLLDESVPEGKDESENVEIKRWGTPRVFDFEVKDHVDLGFAADKGLDFESGAKLAGTRFAVMRGKIARLHRAIAQFMLDTHTEEHGYQEMYVPYLVNADSLYGTGQLPKFGEDLFHTDLSNKKLSLIPTSEVPLTNLVRDEIVDEADLPIKMTAHTPCFRSEAGSGGRDIRGLIRQHQFDKVEMVQIVKPENSMTALDELTRHAETILEKLELPYRTVQLCSGDVGFSAAKTFDLEVWLPAQDTYREISSCSNMGDFQARRMQARFRNSETNKPELLHTLNGSGLAVGRTLVAILENYQQADGSINIPTVLQSYMGGLTNIG</sequence>
<feature type="binding site" evidence="12">
    <location>
        <begin position="351"/>
        <end position="354"/>
    </location>
    <ligand>
        <name>ATP</name>
        <dbReference type="ChEBI" id="CHEBI:30616"/>
    </ligand>
</feature>
<dbReference type="InterPro" id="IPR002317">
    <property type="entry name" value="Ser-tRNA-ligase_type_1"/>
</dbReference>
<feature type="binding site" evidence="12">
    <location>
        <position position="387"/>
    </location>
    <ligand>
        <name>L-serine</name>
        <dbReference type="ChEBI" id="CHEBI:33384"/>
    </ligand>
</feature>
<dbReference type="RefSeq" id="WP_101345707.1">
    <property type="nucleotide sequence ID" value="NZ_PJAI02000038.1"/>
</dbReference>
<comment type="domain">
    <text evidence="12">Consists of two distinct domains, a catalytic core and a N-terminal extension that is involved in tRNA binding.</text>
</comment>
<dbReference type="Pfam" id="PF00587">
    <property type="entry name" value="tRNA-synt_2b"/>
    <property type="match status" value="1"/>
</dbReference>
<dbReference type="PIRSF" id="PIRSF001529">
    <property type="entry name" value="Ser-tRNA-synth_IIa"/>
    <property type="match status" value="1"/>
</dbReference>
<evidence type="ECO:0000256" key="1">
    <source>
        <dbReference type="ARBA" id="ARBA00004496"/>
    </source>
</evidence>
<dbReference type="InterPro" id="IPR042103">
    <property type="entry name" value="SerRS_1_N_sf"/>
</dbReference>
<comment type="similarity">
    <text evidence="3 12">Belongs to the class-II aminoacyl-tRNA synthetase family. Type-1 seryl-tRNA synthetase subfamily.</text>
</comment>
<evidence type="ECO:0000256" key="11">
    <source>
        <dbReference type="ARBA" id="ARBA00048823"/>
    </source>
</evidence>
<gene>
    <name evidence="12 15" type="primary">serS</name>
    <name evidence="15" type="ORF">CWS31_016830</name>
</gene>
<reference evidence="15 16" key="1">
    <citation type="submission" date="2019-08" db="EMBL/GenBank/DDBJ databases">
        <title>Microbe sample from Colwellia echini.</title>
        <authorList>
            <person name="Christiansen L."/>
            <person name="Pathiraja D."/>
            <person name="Schultz-Johansen M."/>
            <person name="Choi I.-G."/>
            <person name="Stougaard P."/>
        </authorList>
    </citation>
    <scope>NUCLEOTIDE SEQUENCE [LARGE SCALE GENOMIC DNA]</scope>
    <source>
        <strain evidence="15 16">A3</strain>
    </source>
</reference>
<comment type="pathway">
    <text evidence="2 12">Aminoacyl-tRNA biosynthesis; selenocysteinyl-tRNA(Sec) biosynthesis; L-seryl-tRNA(Sec) from L-serine and tRNA(Sec): step 1/1.</text>
</comment>
<evidence type="ECO:0000256" key="9">
    <source>
        <dbReference type="ARBA" id="ARBA00023146"/>
    </source>
</evidence>
<feature type="binding site" evidence="12">
    <location>
        <begin position="233"/>
        <end position="235"/>
    </location>
    <ligand>
        <name>L-serine</name>
        <dbReference type="ChEBI" id="CHEBI:33384"/>
    </ligand>
</feature>
<comment type="caution">
    <text evidence="12">Lacks conserved residue(s) required for the propagation of feature annotation.</text>
</comment>
<feature type="domain" description="Aminoacyl-transfer RNA synthetases class-II family profile" evidence="14">
    <location>
        <begin position="172"/>
        <end position="412"/>
    </location>
</feature>
<dbReference type="CDD" id="cd00770">
    <property type="entry name" value="SerRS_core"/>
    <property type="match status" value="1"/>
</dbReference>
<dbReference type="SUPFAM" id="SSF55681">
    <property type="entry name" value="Class II aaRS and biotin synthetases"/>
    <property type="match status" value="1"/>
</dbReference>
<dbReference type="SUPFAM" id="SSF46589">
    <property type="entry name" value="tRNA-binding arm"/>
    <property type="match status" value="1"/>
</dbReference>
<dbReference type="EC" id="6.1.1.11" evidence="12"/>
<comment type="catalytic activity">
    <reaction evidence="11 12">
        <text>tRNA(Ser) + L-serine + ATP = L-seryl-tRNA(Ser) + AMP + diphosphate + H(+)</text>
        <dbReference type="Rhea" id="RHEA:12292"/>
        <dbReference type="Rhea" id="RHEA-COMP:9669"/>
        <dbReference type="Rhea" id="RHEA-COMP:9703"/>
        <dbReference type="ChEBI" id="CHEBI:15378"/>
        <dbReference type="ChEBI" id="CHEBI:30616"/>
        <dbReference type="ChEBI" id="CHEBI:33019"/>
        <dbReference type="ChEBI" id="CHEBI:33384"/>
        <dbReference type="ChEBI" id="CHEBI:78442"/>
        <dbReference type="ChEBI" id="CHEBI:78533"/>
        <dbReference type="ChEBI" id="CHEBI:456215"/>
        <dbReference type="EC" id="6.1.1.11"/>
    </reaction>
</comment>
<keyword evidence="5 12" id="KW-0436">Ligase</keyword>
<dbReference type="EMBL" id="PJAI02000038">
    <property type="protein sequence ID" value="TYK64218.1"/>
    <property type="molecule type" value="Genomic_DNA"/>
</dbReference>
<evidence type="ECO:0000256" key="8">
    <source>
        <dbReference type="ARBA" id="ARBA00022917"/>
    </source>
</evidence>
<evidence type="ECO:0000256" key="12">
    <source>
        <dbReference type="HAMAP-Rule" id="MF_00176"/>
    </source>
</evidence>
<keyword evidence="16" id="KW-1185">Reference proteome</keyword>
<dbReference type="GO" id="GO:0004828">
    <property type="term" value="F:serine-tRNA ligase activity"/>
    <property type="evidence" value="ECO:0007669"/>
    <property type="project" value="UniProtKB-EC"/>
</dbReference>
<dbReference type="PANTHER" id="PTHR43697">
    <property type="entry name" value="SERYL-TRNA SYNTHETASE"/>
    <property type="match status" value="1"/>
</dbReference>
<dbReference type="InterPro" id="IPR006195">
    <property type="entry name" value="aa-tRNA-synth_II"/>
</dbReference>
<dbReference type="PROSITE" id="PS50862">
    <property type="entry name" value="AA_TRNA_LIGASE_II"/>
    <property type="match status" value="1"/>
</dbReference>
<organism evidence="15 16">
    <name type="scientific">Colwellia echini</name>
    <dbReference type="NCBI Taxonomy" id="1982103"/>
    <lineage>
        <taxon>Bacteria</taxon>
        <taxon>Pseudomonadati</taxon>
        <taxon>Pseudomonadota</taxon>
        <taxon>Gammaproteobacteria</taxon>
        <taxon>Alteromonadales</taxon>
        <taxon>Colwelliaceae</taxon>
        <taxon>Colwellia</taxon>
    </lineage>
</organism>
<dbReference type="Gene3D" id="3.30.930.10">
    <property type="entry name" value="Bira Bifunctional Protein, Domain 2"/>
    <property type="match status" value="1"/>
</dbReference>
<feature type="binding site" evidence="12">
    <location>
        <position position="287"/>
    </location>
    <ligand>
        <name>L-serine</name>
        <dbReference type="ChEBI" id="CHEBI:33384"/>
    </ligand>
</feature>
<keyword evidence="6 12" id="KW-0547">Nucleotide-binding</keyword>
<comment type="catalytic activity">
    <reaction evidence="10 12">
        <text>tRNA(Sec) + L-serine + ATP = L-seryl-tRNA(Sec) + AMP + diphosphate + H(+)</text>
        <dbReference type="Rhea" id="RHEA:42580"/>
        <dbReference type="Rhea" id="RHEA-COMP:9742"/>
        <dbReference type="Rhea" id="RHEA-COMP:10128"/>
        <dbReference type="ChEBI" id="CHEBI:15378"/>
        <dbReference type="ChEBI" id="CHEBI:30616"/>
        <dbReference type="ChEBI" id="CHEBI:33019"/>
        <dbReference type="ChEBI" id="CHEBI:33384"/>
        <dbReference type="ChEBI" id="CHEBI:78442"/>
        <dbReference type="ChEBI" id="CHEBI:78533"/>
        <dbReference type="ChEBI" id="CHEBI:456215"/>
        <dbReference type="EC" id="6.1.1.11"/>
    </reaction>
</comment>
<feature type="region of interest" description="Disordered" evidence="13">
    <location>
        <begin position="41"/>
        <end position="62"/>
    </location>
</feature>
<dbReference type="Proteomes" id="UP000815846">
    <property type="component" value="Unassembled WGS sequence"/>
</dbReference>
<name>A0ABY3MSP5_9GAMM</name>